<reference evidence="6 7" key="1">
    <citation type="submission" date="2016-10" db="EMBL/GenBank/DDBJ databases">
        <authorList>
            <person name="de Groot N.N."/>
        </authorList>
    </citation>
    <scope>NUCLEOTIDE SEQUENCE [LARGE SCALE GENOMIC DNA]</scope>
    <source>
        <strain evidence="6 7">CGMCC 4.5681</strain>
    </source>
</reference>
<dbReference type="InterPro" id="IPR036890">
    <property type="entry name" value="HATPase_C_sf"/>
</dbReference>
<evidence type="ECO:0000256" key="4">
    <source>
        <dbReference type="SAM" id="Phobius"/>
    </source>
</evidence>
<keyword evidence="4" id="KW-1133">Transmembrane helix</keyword>
<dbReference type="CDD" id="cd16917">
    <property type="entry name" value="HATPase_UhpB-NarQ-NarX-like"/>
    <property type="match status" value="1"/>
</dbReference>
<feature type="transmembrane region" description="Helical" evidence="4">
    <location>
        <begin position="140"/>
        <end position="163"/>
    </location>
</feature>
<dbReference type="InterPro" id="IPR011712">
    <property type="entry name" value="Sig_transdc_His_kin_sub3_dim/P"/>
</dbReference>
<dbReference type="Proteomes" id="UP000198683">
    <property type="component" value="Unassembled WGS sequence"/>
</dbReference>
<feature type="domain" description="Signal transduction histidine kinase subgroup 3 dimerisation and phosphoacceptor" evidence="5">
    <location>
        <begin position="185"/>
        <end position="247"/>
    </location>
</feature>
<evidence type="ECO:0000313" key="6">
    <source>
        <dbReference type="EMBL" id="SDL13456.1"/>
    </source>
</evidence>
<dbReference type="GO" id="GO:0016020">
    <property type="term" value="C:membrane"/>
    <property type="evidence" value="ECO:0007669"/>
    <property type="project" value="InterPro"/>
</dbReference>
<dbReference type="PANTHER" id="PTHR24421">
    <property type="entry name" value="NITRATE/NITRITE SENSOR PROTEIN NARX-RELATED"/>
    <property type="match status" value="1"/>
</dbReference>
<feature type="transmembrane region" description="Helical" evidence="4">
    <location>
        <begin position="15"/>
        <end position="36"/>
    </location>
</feature>
<evidence type="ECO:0000256" key="2">
    <source>
        <dbReference type="ARBA" id="ARBA00022777"/>
    </source>
</evidence>
<dbReference type="RefSeq" id="WP_090769256.1">
    <property type="nucleotide sequence ID" value="NZ_FNFB01000016.1"/>
</dbReference>
<feature type="transmembrane region" description="Helical" evidence="4">
    <location>
        <begin position="85"/>
        <end position="108"/>
    </location>
</feature>
<evidence type="ECO:0000256" key="3">
    <source>
        <dbReference type="ARBA" id="ARBA00023012"/>
    </source>
</evidence>
<evidence type="ECO:0000256" key="1">
    <source>
        <dbReference type="ARBA" id="ARBA00022679"/>
    </source>
</evidence>
<organism evidence="6 7">
    <name type="scientific">Nonomuraea maritima</name>
    <dbReference type="NCBI Taxonomy" id="683260"/>
    <lineage>
        <taxon>Bacteria</taxon>
        <taxon>Bacillati</taxon>
        <taxon>Actinomycetota</taxon>
        <taxon>Actinomycetes</taxon>
        <taxon>Streptosporangiales</taxon>
        <taxon>Streptosporangiaceae</taxon>
        <taxon>Nonomuraea</taxon>
    </lineage>
</organism>
<dbReference type="Pfam" id="PF07730">
    <property type="entry name" value="HisKA_3"/>
    <property type="match status" value="1"/>
</dbReference>
<dbReference type="OrthoDB" id="227596at2"/>
<sequence length="386" mass="40360">MRDLLHDIRRAGRPAGIAIAGVALPWAGLPAAALLLRASPLDALVLAVLLSLLLVPYAAAAVRYVTGQDRPPGGPRTVVLSAVAVYVAALAFGDFLLYLPGVVAVLAVLWLPGRVAWAVVAAVTLAEIPLVAAIDPYYGGSAVIAAASLLVSVLLQLGVLRYVRLERDLRAVRAELSEAAVDLDRMRVARELHDLLGQTLTAITLKTELAIALVDADRRQAAQELRTACAIADEARAEVKDVVRGRRTLDVGAELSSAVSLLELSGASCIVRTCLDEVDAEVGNAVGWIVREAATNIVRHSAATSCVIELEEDAGRVRLLIWNDGVPAGGEPVWGSGLRGLDRRVARMSGTLTVGRNGADGFAVRVDLPADPGLERVAAGDSSSAG</sequence>
<protein>
    <submittedName>
        <fullName evidence="6">Two-component system, NarL family, sensor histidine kinase DesK</fullName>
    </submittedName>
</protein>
<keyword evidence="1" id="KW-0808">Transferase</keyword>
<keyword evidence="2 6" id="KW-0418">Kinase</keyword>
<dbReference type="GO" id="GO:0046983">
    <property type="term" value="F:protein dimerization activity"/>
    <property type="evidence" value="ECO:0007669"/>
    <property type="project" value="InterPro"/>
</dbReference>
<keyword evidence="3" id="KW-0902">Two-component regulatory system</keyword>
<dbReference type="Gene3D" id="3.30.565.10">
    <property type="entry name" value="Histidine kinase-like ATPase, C-terminal domain"/>
    <property type="match status" value="1"/>
</dbReference>
<dbReference type="AlphaFoldDB" id="A0A1G9HL10"/>
<dbReference type="STRING" id="683260.SAMN05421874_11685"/>
<dbReference type="GO" id="GO:0000155">
    <property type="term" value="F:phosphorelay sensor kinase activity"/>
    <property type="evidence" value="ECO:0007669"/>
    <property type="project" value="InterPro"/>
</dbReference>
<evidence type="ECO:0000313" key="7">
    <source>
        <dbReference type="Proteomes" id="UP000198683"/>
    </source>
</evidence>
<feature type="transmembrane region" description="Helical" evidence="4">
    <location>
        <begin position="43"/>
        <end position="65"/>
    </location>
</feature>
<dbReference type="Gene3D" id="1.20.5.1930">
    <property type="match status" value="1"/>
</dbReference>
<gene>
    <name evidence="6" type="ORF">SAMN05421874_11685</name>
</gene>
<dbReference type="EMBL" id="FNFB01000016">
    <property type="protein sequence ID" value="SDL13456.1"/>
    <property type="molecule type" value="Genomic_DNA"/>
</dbReference>
<evidence type="ECO:0000259" key="5">
    <source>
        <dbReference type="Pfam" id="PF07730"/>
    </source>
</evidence>
<keyword evidence="7" id="KW-1185">Reference proteome</keyword>
<dbReference type="InterPro" id="IPR050482">
    <property type="entry name" value="Sensor_HK_TwoCompSys"/>
</dbReference>
<keyword evidence="4" id="KW-0472">Membrane</keyword>
<accession>A0A1G9HL10</accession>
<feature type="transmembrane region" description="Helical" evidence="4">
    <location>
        <begin position="115"/>
        <end position="134"/>
    </location>
</feature>
<proteinExistence type="predicted"/>
<keyword evidence="4" id="KW-0812">Transmembrane</keyword>
<name>A0A1G9HL10_9ACTN</name>
<dbReference type="SUPFAM" id="SSF55874">
    <property type="entry name" value="ATPase domain of HSP90 chaperone/DNA topoisomerase II/histidine kinase"/>
    <property type="match status" value="1"/>
</dbReference>